<protein>
    <submittedName>
        <fullName evidence="2">Uncharacterized protein</fullName>
    </submittedName>
</protein>
<gene>
    <name evidence="2" type="ORF">BofuT4_P160580.1</name>
</gene>
<dbReference type="InParanoid" id="G2YTK9"/>
<proteinExistence type="predicted"/>
<dbReference type="Proteomes" id="UP000008177">
    <property type="component" value="Unplaced contigs"/>
</dbReference>
<accession>G2YTK9</accession>
<evidence type="ECO:0000313" key="3">
    <source>
        <dbReference type="Proteomes" id="UP000008177"/>
    </source>
</evidence>
<evidence type="ECO:0000256" key="1">
    <source>
        <dbReference type="SAM" id="MobiDB-lite"/>
    </source>
</evidence>
<name>G2YTK9_BOTF4</name>
<dbReference type="AlphaFoldDB" id="G2YTK9"/>
<organism evidence="2 3">
    <name type="scientific">Botryotinia fuckeliana (strain T4)</name>
    <name type="common">Noble rot fungus</name>
    <name type="synonym">Botrytis cinerea</name>
    <dbReference type="NCBI Taxonomy" id="999810"/>
    <lineage>
        <taxon>Eukaryota</taxon>
        <taxon>Fungi</taxon>
        <taxon>Dikarya</taxon>
        <taxon>Ascomycota</taxon>
        <taxon>Pezizomycotina</taxon>
        <taxon>Leotiomycetes</taxon>
        <taxon>Helotiales</taxon>
        <taxon>Sclerotiniaceae</taxon>
        <taxon>Botrytis</taxon>
    </lineage>
</organism>
<sequence>MHIYIQPFPHHKPLSHNPDITSYPNPRPTKQKETKPTRSVTPLFLSKSSLTNLLVSSLDPASGIRRQSRRIRL</sequence>
<evidence type="ECO:0000313" key="2">
    <source>
        <dbReference type="EMBL" id="CCD54769.1"/>
    </source>
</evidence>
<dbReference type="HOGENOM" id="CLU_2704552_0_0_1"/>
<feature type="region of interest" description="Disordered" evidence="1">
    <location>
        <begin position="1"/>
        <end position="41"/>
    </location>
</feature>
<dbReference type="EMBL" id="FQ790352">
    <property type="protein sequence ID" value="CCD54769.1"/>
    <property type="molecule type" value="Genomic_DNA"/>
</dbReference>
<reference evidence="3" key="1">
    <citation type="journal article" date="2011" name="PLoS Genet.">
        <title>Genomic analysis of the necrotrophic fungal pathogens Sclerotinia sclerotiorum and Botrytis cinerea.</title>
        <authorList>
            <person name="Amselem J."/>
            <person name="Cuomo C.A."/>
            <person name="van Kan J.A."/>
            <person name="Viaud M."/>
            <person name="Benito E.P."/>
            <person name="Couloux A."/>
            <person name="Coutinho P.M."/>
            <person name="de Vries R.P."/>
            <person name="Dyer P.S."/>
            <person name="Fillinger S."/>
            <person name="Fournier E."/>
            <person name="Gout L."/>
            <person name="Hahn M."/>
            <person name="Kohn L."/>
            <person name="Lapalu N."/>
            <person name="Plummer K.M."/>
            <person name="Pradier J.M."/>
            <person name="Quevillon E."/>
            <person name="Sharon A."/>
            <person name="Simon A."/>
            <person name="ten Have A."/>
            <person name="Tudzynski B."/>
            <person name="Tudzynski P."/>
            <person name="Wincker P."/>
            <person name="Andrew M."/>
            <person name="Anthouard V."/>
            <person name="Beever R.E."/>
            <person name="Beffa R."/>
            <person name="Benoit I."/>
            <person name="Bouzid O."/>
            <person name="Brault B."/>
            <person name="Chen Z."/>
            <person name="Choquer M."/>
            <person name="Collemare J."/>
            <person name="Cotton P."/>
            <person name="Danchin E.G."/>
            <person name="Da Silva C."/>
            <person name="Gautier A."/>
            <person name="Giraud C."/>
            <person name="Giraud T."/>
            <person name="Gonzalez C."/>
            <person name="Grossetete S."/>
            <person name="Guldener U."/>
            <person name="Henrissat B."/>
            <person name="Howlett B.J."/>
            <person name="Kodira C."/>
            <person name="Kretschmer M."/>
            <person name="Lappartient A."/>
            <person name="Leroch M."/>
            <person name="Levis C."/>
            <person name="Mauceli E."/>
            <person name="Neuveglise C."/>
            <person name="Oeser B."/>
            <person name="Pearson M."/>
            <person name="Poulain J."/>
            <person name="Poussereau N."/>
            <person name="Quesneville H."/>
            <person name="Rascle C."/>
            <person name="Schumacher J."/>
            <person name="Segurens B."/>
            <person name="Sexton A."/>
            <person name="Silva E."/>
            <person name="Sirven C."/>
            <person name="Soanes D.M."/>
            <person name="Talbot N.J."/>
            <person name="Templeton M."/>
            <person name="Yandava C."/>
            <person name="Yarden O."/>
            <person name="Zeng Q."/>
            <person name="Rollins J.A."/>
            <person name="Lebrun M.H."/>
            <person name="Dickman M."/>
        </authorList>
    </citation>
    <scope>NUCLEOTIDE SEQUENCE [LARGE SCALE GENOMIC DNA]</scope>
    <source>
        <strain evidence="3">T4</strain>
    </source>
</reference>